<feature type="region of interest" description="Disordered" evidence="1">
    <location>
        <begin position="1227"/>
        <end position="1281"/>
    </location>
</feature>
<evidence type="ECO:0000256" key="1">
    <source>
        <dbReference type="SAM" id="MobiDB-lite"/>
    </source>
</evidence>
<dbReference type="Proteomes" id="UP001152622">
    <property type="component" value="Chromosome 1"/>
</dbReference>
<name>A0A9Q1JC38_SYNKA</name>
<evidence type="ECO:0000313" key="3">
    <source>
        <dbReference type="Proteomes" id="UP001152622"/>
    </source>
</evidence>
<dbReference type="PANTHER" id="PTHR46704">
    <property type="entry name" value="CXC DOMAIN-CONTAINING PROTEIN-RELATED"/>
    <property type="match status" value="1"/>
</dbReference>
<accession>A0A9Q1JC38</accession>
<protein>
    <submittedName>
        <fullName evidence="2">Uncharacterized protein</fullName>
    </submittedName>
</protein>
<sequence>MHLIYSSSITVDEAVSCAYKLGKADQLQEAALTLHYLIRKAFKESKELSWPPTAQELDAVKMEELLPEDLVKFLNLVVTGTPNLDGERCEKTQRLIYSITQDVCRAATNSKWKLPKHILLCATVRHLYRSKQLTTILARLGHSETYDFSMELETAMAKAFDEMSTYLTPQIITGETNTVFHSEWDNLNRITTNVHGSNVVNSAGGIMIQEVKESHASTNERTLPLYERSSKMRSLKITTPETLPELAFKRAGPKFPKDASFTPPAENQRSYDASMLEYNIHLFCRWLSSKGKQQVPGFGGFISSTGKVPPRKSTIDFYTPINQPITDNAVVYELLKRSEAATEEVGQPYTINTFDLGVVMKACPIVWKYPEEFKMHIIIPGKFHTAMNYIGRLTGHKCLGAGYAEIIIEAGLATSGCLKHILSGKSYAKALFNLKVVTEALERLLINVFLDEENPEIPHETLVNLIHCCSRENLDSTKGFITTQGDSSIYGIPTEGTQGPTGMFWLSMMDHARLVFMMDFAVKTNNFELFHHCNGAMADLFFAYDGHNYARYLTWFEAFLINIDLSHPGALGYIKLGAIAVARSLIPGALSAVDKTMEETFMKFAKTSDGLLGLFNMFGAYQKWCHTTSARAQLYELTLEMCGMIDDPDCPKAGKHRELEPSQIKKSEEAVQRVISAIKGFTNPWKIPDKNKLYSLASRAPIDPEVEVDVLRAEAAGRAAKEQFIHDRFVSKKKDFFERLKKLKLKTMDHCSKKVKLTSAQGKLFVYQEQSNLAFQLLVKSQMLDMPINLDELMRYPLSPVPHALGSPDGYFAKTNKATILHYLLQDRNEEVPYPKDALFIQDGNALFHMMANLPPTCGDICMQLLDQMIGKHHFVFSTDCYQPDSIKAQERLRRGFTEKYIIERPHTRKPIDFKAFLGNELNKKQLCDLLLKVWESNEAASRLEKCKKAVVCVDGRSYDLTSTNGKVQASEIHALRSNQEETDSRIILYLHQAVKWGYKSSIVRTPDTDILMILLYHASRINLTIYLDHGTGIHRKLINVSELAESLGPEYCSTLLGYYVFSGEDCTSAFKGKGKVNPLKKLQKNPKLHNAFSQLGALWLVTDELQQEMESFTCIMYGQARMKSVDAVRAKMLRKMVGTDKVLDSKSKVDLGRLPPPKVCLIPHVQRVNFRVACYKRADQPITESPKPYDLGMGWEKTVDEGVLEPVWSVGPILPPSLVEVLAQKAETEEQEALEKERDYANNNLSVDEEDGDERNDEEEELEMEEIDFEDLFSDDDDDE</sequence>
<evidence type="ECO:0000313" key="2">
    <source>
        <dbReference type="EMBL" id="KAJ8381221.1"/>
    </source>
</evidence>
<proteinExistence type="predicted"/>
<comment type="caution">
    <text evidence="2">The sequence shown here is derived from an EMBL/GenBank/DDBJ whole genome shotgun (WGS) entry which is preliminary data.</text>
</comment>
<reference evidence="2" key="1">
    <citation type="journal article" date="2023" name="Science">
        <title>Genome structures resolve the early diversification of teleost fishes.</title>
        <authorList>
            <person name="Parey E."/>
            <person name="Louis A."/>
            <person name="Montfort J."/>
            <person name="Bouchez O."/>
            <person name="Roques C."/>
            <person name="Iampietro C."/>
            <person name="Lluch J."/>
            <person name="Castinel A."/>
            <person name="Donnadieu C."/>
            <person name="Desvignes T."/>
            <person name="Floi Bucao C."/>
            <person name="Jouanno E."/>
            <person name="Wen M."/>
            <person name="Mejri S."/>
            <person name="Dirks R."/>
            <person name="Jansen H."/>
            <person name="Henkel C."/>
            <person name="Chen W.J."/>
            <person name="Zahm M."/>
            <person name="Cabau C."/>
            <person name="Klopp C."/>
            <person name="Thompson A.W."/>
            <person name="Robinson-Rechavi M."/>
            <person name="Braasch I."/>
            <person name="Lecointre G."/>
            <person name="Bobe J."/>
            <person name="Postlethwait J.H."/>
            <person name="Berthelot C."/>
            <person name="Roest Crollius H."/>
            <person name="Guiguen Y."/>
        </authorList>
    </citation>
    <scope>NUCLEOTIDE SEQUENCE</scope>
    <source>
        <strain evidence="2">WJC10195</strain>
    </source>
</reference>
<dbReference type="EMBL" id="JAINUF010000001">
    <property type="protein sequence ID" value="KAJ8381221.1"/>
    <property type="molecule type" value="Genomic_DNA"/>
</dbReference>
<dbReference type="PANTHER" id="PTHR46704:SF1">
    <property type="entry name" value="TELOMERE LENGTH REGULATION PROTEIN TEL2 HOMOLOG"/>
    <property type="match status" value="1"/>
</dbReference>
<dbReference type="OrthoDB" id="8830629at2759"/>
<feature type="compositionally biased region" description="Acidic residues" evidence="1">
    <location>
        <begin position="1248"/>
        <end position="1281"/>
    </location>
</feature>
<organism evidence="2 3">
    <name type="scientific">Synaphobranchus kaupii</name>
    <name type="common">Kaup's arrowtooth eel</name>
    <dbReference type="NCBI Taxonomy" id="118154"/>
    <lineage>
        <taxon>Eukaryota</taxon>
        <taxon>Metazoa</taxon>
        <taxon>Chordata</taxon>
        <taxon>Craniata</taxon>
        <taxon>Vertebrata</taxon>
        <taxon>Euteleostomi</taxon>
        <taxon>Actinopterygii</taxon>
        <taxon>Neopterygii</taxon>
        <taxon>Teleostei</taxon>
        <taxon>Anguilliformes</taxon>
        <taxon>Synaphobranchidae</taxon>
        <taxon>Synaphobranchus</taxon>
    </lineage>
</organism>
<keyword evidence="3" id="KW-1185">Reference proteome</keyword>
<gene>
    <name evidence="2" type="ORF">SKAU_G00019990</name>
</gene>